<dbReference type="EMBL" id="FQUG01000005">
    <property type="protein sequence ID" value="SHE94050.1"/>
    <property type="molecule type" value="Genomic_DNA"/>
</dbReference>
<keyword evidence="2" id="KW-0540">Nuclease</keyword>
<dbReference type="RefSeq" id="WP_072935615.1">
    <property type="nucleotide sequence ID" value="NZ_FQUG01000005.1"/>
</dbReference>
<dbReference type="InterPro" id="IPR011335">
    <property type="entry name" value="Restrct_endonuc-II-like"/>
</dbReference>
<reference evidence="2 3" key="1">
    <citation type="submission" date="2016-11" db="EMBL/GenBank/DDBJ databases">
        <authorList>
            <person name="Jaros S."/>
            <person name="Januszkiewicz K."/>
            <person name="Wedrychowicz H."/>
        </authorList>
    </citation>
    <scope>NUCLEOTIDE SEQUENCE [LARGE SCALE GENOMIC DNA]</scope>
    <source>
        <strain evidence="2 3">DSM 10502</strain>
    </source>
</reference>
<dbReference type="CDD" id="cd01038">
    <property type="entry name" value="Endonuclease_DUF559"/>
    <property type="match status" value="1"/>
</dbReference>
<dbReference type="Gene3D" id="3.40.960.10">
    <property type="entry name" value="VSR Endonuclease"/>
    <property type="match status" value="1"/>
</dbReference>
<keyword evidence="2" id="KW-0255">Endonuclease</keyword>
<dbReference type="PANTHER" id="PTHR38590:SF1">
    <property type="entry name" value="BLL0828 PROTEIN"/>
    <property type="match status" value="1"/>
</dbReference>
<evidence type="ECO:0000259" key="1">
    <source>
        <dbReference type="Pfam" id="PF04480"/>
    </source>
</evidence>
<feature type="domain" description="DUF559" evidence="1">
    <location>
        <begin position="8"/>
        <end position="112"/>
    </location>
</feature>
<dbReference type="InterPro" id="IPR047216">
    <property type="entry name" value="Endonuclease_DUF559_bact"/>
</dbReference>
<evidence type="ECO:0000313" key="2">
    <source>
        <dbReference type="EMBL" id="SHE94050.1"/>
    </source>
</evidence>
<dbReference type="GO" id="GO:0004519">
    <property type="term" value="F:endonuclease activity"/>
    <property type="evidence" value="ECO:0007669"/>
    <property type="project" value="UniProtKB-KW"/>
</dbReference>
<accession>A0A1M4XKT5</accession>
<name>A0A1M4XKT5_9FIRM</name>
<organism evidence="2 3">
    <name type="scientific">Schwartzia succinivorans DSM 10502</name>
    <dbReference type="NCBI Taxonomy" id="1123243"/>
    <lineage>
        <taxon>Bacteria</taxon>
        <taxon>Bacillati</taxon>
        <taxon>Bacillota</taxon>
        <taxon>Negativicutes</taxon>
        <taxon>Selenomonadales</taxon>
        <taxon>Selenomonadaceae</taxon>
        <taxon>Schwartzia</taxon>
    </lineage>
</organism>
<dbReference type="SUPFAM" id="SSF52980">
    <property type="entry name" value="Restriction endonuclease-like"/>
    <property type="match status" value="1"/>
</dbReference>
<dbReference type="Proteomes" id="UP000184404">
    <property type="component" value="Unassembled WGS sequence"/>
</dbReference>
<dbReference type="PANTHER" id="PTHR38590">
    <property type="entry name" value="BLL0828 PROTEIN"/>
    <property type="match status" value="1"/>
</dbReference>
<dbReference type="STRING" id="1123243.SAMN02745190_01521"/>
<keyword evidence="2" id="KW-0378">Hydrolase</keyword>
<protein>
    <submittedName>
        <fullName evidence="2">Very-short-patch-repair endonuclease</fullName>
    </submittedName>
</protein>
<sequence>MLCYTKDSKRLSQKLRKEMTSYEKHLWYDFLRSYPVQFRRQKPFATYVVDFYCAKAKLVVELDGEHHWDEEEQFHDEQRDKYLNSIGLRVLRFSNHQLMDNFSEVCGMIDRTVKERT</sequence>
<gene>
    <name evidence="2" type="ORF">SAMN02745190_01521</name>
</gene>
<evidence type="ECO:0000313" key="3">
    <source>
        <dbReference type="Proteomes" id="UP000184404"/>
    </source>
</evidence>
<dbReference type="InterPro" id="IPR007569">
    <property type="entry name" value="DUF559"/>
</dbReference>
<dbReference type="Pfam" id="PF04480">
    <property type="entry name" value="DUF559"/>
    <property type="match status" value="1"/>
</dbReference>
<keyword evidence="3" id="KW-1185">Reference proteome</keyword>
<dbReference type="AlphaFoldDB" id="A0A1M4XKT5"/>
<proteinExistence type="predicted"/>